<organism evidence="2 3">
    <name type="scientific">Halomarina salina</name>
    <dbReference type="NCBI Taxonomy" id="1872699"/>
    <lineage>
        <taxon>Archaea</taxon>
        <taxon>Methanobacteriati</taxon>
        <taxon>Methanobacteriota</taxon>
        <taxon>Stenosarchaea group</taxon>
        <taxon>Halobacteria</taxon>
        <taxon>Halobacteriales</taxon>
        <taxon>Natronomonadaceae</taxon>
        <taxon>Halomarina</taxon>
    </lineage>
</organism>
<keyword evidence="1" id="KW-1133">Transmembrane helix</keyword>
<keyword evidence="1" id="KW-0812">Transmembrane</keyword>
<evidence type="ECO:0000256" key="1">
    <source>
        <dbReference type="SAM" id="Phobius"/>
    </source>
</evidence>
<dbReference type="RefSeq" id="WP_247414728.1">
    <property type="nucleotide sequence ID" value="NZ_JALLGW010000001.1"/>
</dbReference>
<gene>
    <name evidence="2" type="ORF">ACFPYI_10940</name>
</gene>
<feature type="transmembrane region" description="Helical" evidence="1">
    <location>
        <begin position="34"/>
        <end position="55"/>
    </location>
</feature>
<feature type="transmembrane region" description="Helical" evidence="1">
    <location>
        <begin position="7"/>
        <end position="28"/>
    </location>
</feature>
<comment type="caution">
    <text evidence="2">The sequence shown here is derived from an EMBL/GenBank/DDBJ whole genome shotgun (WGS) entry which is preliminary data.</text>
</comment>
<sequence length="127" mass="12970">MEFSASVLGAVLSFVVVTVATYVSTGIFTENTSLGLSVVTAALTSLVWFGVTYLVSGIVGLSGFYVALGPLLAVIAYFVVVDLLHEGTIVRAAAISVGTWVVTFVILYAAASLGYSSFGAIGVPPGL</sequence>
<name>A0ABD5RNE1_9EURY</name>
<evidence type="ECO:0008006" key="4">
    <source>
        <dbReference type="Google" id="ProtNLM"/>
    </source>
</evidence>
<feature type="transmembrane region" description="Helical" evidence="1">
    <location>
        <begin position="92"/>
        <end position="111"/>
    </location>
</feature>
<accession>A0ABD5RNE1</accession>
<feature type="transmembrane region" description="Helical" evidence="1">
    <location>
        <begin position="62"/>
        <end position="80"/>
    </location>
</feature>
<evidence type="ECO:0000313" key="2">
    <source>
        <dbReference type="EMBL" id="MFC5971848.1"/>
    </source>
</evidence>
<evidence type="ECO:0000313" key="3">
    <source>
        <dbReference type="Proteomes" id="UP001596099"/>
    </source>
</evidence>
<keyword evidence="1" id="KW-0472">Membrane</keyword>
<protein>
    <recommendedName>
        <fullName evidence="4">Yip1 domain-containing protein</fullName>
    </recommendedName>
</protein>
<dbReference type="AlphaFoldDB" id="A0ABD5RNE1"/>
<dbReference type="EMBL" id="JBHSQH010000001">
    <property type="protein sequence ID" value="MFC5971848.1"/>
    <property type="molecule type" value="Genomic_DNA"/>
</dbReference>
<proteinExistence type="predicted"/>
<keyword evidence="3" id="KW-1185">Reference proteome</keyword>
<reference evidence="2 3" key="1">
    <citation type="journal article" date="2019" name="Int. J. Syst. Evol. Microbiol.">
        <title>The Global Catalogue of Microorganisms (GCM) 10K type strain sequencing project: providing services to taxonomists for standard genome sequencing and annotation.</title>
        <authorList>
            <consortium name="The Broad Institute Genomics Platform"/>
            <consortium name="The Broad Institute Genome Sequencing Center for Infectious Disease"/>
            <person name="Wu L."/>
            <person name="Ma J."/>
        </authorList>
    </citation>
    <scope>NUCLEOTIDE SEQUENCE [LARGE SCALE GENOMIC DNA]</scope>
    <source>
        <strain evidence="2 3">CGMCC 1.12543</strain>
    </source>
</reference>
<dbReference type="Proteomes" id="UP001596099">
    <property type="component" value="Unassembled WGS sequence"/>
</dbReference>